<reference evidence="3" key="1">
    <citation type="journal article" date="2019" name="Int. J. Syst. Evol. Microbiol.">
        <title>The Global Catalogue of Microorganisms (GCM) 10K type strain sequencing project: providing services to taxonomists for standard genome sequencing and annotation.</title>
        <authorList>
            <consortium name="The Broad Institute Genomics Platform"/>
            <consortium name="The Broad Institute Genome Sequencing Center for Infectious Disease"/>
            <person name="Wu L."/>
            <person name="Ma J."/>
        </authorList>
    </citation>
    <scope>NUCLEOTIDE SEQUENCE [LARGE SCALE GENOMIC DNA]</scope>
    <source>
        <strain evidence="3">CECT 7698</strain>
    </source>
</reference>
<keyword evidence="1" id="KW-1133">Transmembrane helix</keyword>
<name>A0ABV7LUN5_9GAMM</name>
<keyword evidence="1" id="KW-0812">Transmembrane</keyword>
<evidence type="ECO:0000313" key="3">
    <source>
        <dbReference type="Proteomes" id="UP001595579"/>
    </source>
</evidence>
<protein>
    <submittedName>
        <fullName evidence="2">Uncharacterized protein</fullName>
    </submittedName>
</protein>
<gene>
    <name evidence="2" type="ORF">ACFOEV_21300</name>
</gene>
<evidence type="ECO:0000313" key="2">
    <source>
        <dbReference type="EMBL" id="MFC3286143.1"/>
    </source>
</evidence>
<organism evidence="2 3">
    <name type="scientific">Litchfieldella rifensis</name>
    <dbReference type="NCBI Taxonomy" id="762643"/>
    <lineage>
        <taxon>Bacteria</taxon>
        <taxon>Pseudomonadati</taxon>
        <taxon>Pseudomonadota</taxon>
        <taxon>Gammaproteobacteria</taxon>
        <taxon>Oceanospirillales</taxon>
        <taxon>Halomonadaceae</taxon>
        <taxon>Litchfieldella</taxon>
    </lineage>
</organism>
<comment type="caution">
    <text evidence="2">The sequence shown here is derived from an EMBL/GenBank/DDBJ whole genome shotgun (WGS) entry which is preliminary data.</text>
</comment>
<accession>A0ABV7LUN5</accession>
<keyword evidence="3" id="KW-1185">Reference proteome</keyword>
<evidence type="ECO:0000256" key="1">
    <source>
        <dbReference type="SAM" id="Phobius"/>
    </source>
</evidence>
<dbReference type="Proteomes" id="UP001595579">
    <property type="component" value="Unassembled WGS sequence"/>
</dbReference>
<proteinExistence type="predicted"/>
<dbReference type="EMBL" id="JBHRUG010000048">
    <property type="protein sequence ID" value="MFC3286143.1"/>
    <property type="molecule type" value="Genomic_DNA"/>
</dbReference>
<dbReference type="RefSeq" id="WP_386776912.1">
    <property type="nucleotide sequence ID" value="NZ_JBHRUG010000048.1"/>
</dbReference>
<feature type="transmembrane region" description="Helical" evidence="1">
    <location>
        <begin position="30"/>
        <end position="50"/>
    </location>
</feature>
<sequence>MERRGGAFVVSTLALGVAEGDIKKLLYIPLAIACWVSPVIGLLYAQFGLFSPRSVLPGGASNSG</sequence>
<keyword evidence="1" id="KW-0472">Membrane</keyword>